<dbReference type="EC" id="3.4.21.89" evidence="1"/>
<evidence type="ECO:0000313" key="4">
    <source>
        <dbReference type="Proteomes" id="UP000198891"/>
    </source>
</evidence>
<dbReference type="STRING" id="381665.SAMN05216554_2381"/>
<dbReference type="InterPro" id="IPR001733">
    <property type="entry name" value="Peptidase_S26B"/>
</dbReference>
<dbReference type="OrthoDB" id="3178064at2"/>
<dbReference type="AlphaFoldDB" id="A0A1H3Q945"/>
<name>A0A1H3Q945_9MICO</name>
<dbReference type="PANTHER" id="PTHR10806:SF6">
    <property type="entry name" value="SIGNAL PEPTIDASE COMPLEX CATALYTIC SUBUNIT SEC11"/>
    <property type="match status" value="1"/>
</dbReference>
<protein>
    <recommendedName>
        <fullName evidence="1">Signal peptidase I</fullName>
        <ecNumber evidence="1">3.4.21.89</ecNumber>
    </recommendedName>
</protein>
<evidence type="ECO:0000256" key="2">
    <source>
        <dbReference type="SAM" id="Phobius"/>
    </source>
</evidence>
<feature type="transmembrane region" description="Helical" evidence="2">
    <location>
        <begin position="168"/>
        <end position="189"/>
    </location>
</feature>
<dbReference type="PANTHER" id="PTHR10806">
    <property type="entry name" value="SIGNAL PEPTIDASE COMPLEX CATALYTIC SUBUNIT SEC11"/>
    <property type="match status" value="1"/>
</dbReference>
<dbReference type="InterPro" id="IPR019533">
    <property type="entry name" value="Peptidase_S26"/>
</dbReference>
<proteinExistence type="predicted"/>
<gene>
    <name evidence="3" type="ORF">SAMN05216554_2381</name>
</gene>
<organism evidence="3 4">
    <name type="scientific">Herbiconiux ginsengi</name>
    <dbReference type="NCBI Taxonomy" id="381665"/>
    <lineage>
        <taxon>Bacteria</taxon>
        <taxon>Bacillati</taxon>
        <taxon>Actinomycetota</taxon>
        <taxon>Actinomycetes</taxon>
        <taxon>Micrococcales</taxon>
        <taxon>Microbacteriaceae</taxon>
        <taxon>Herbiconiux</taxon>
    </lineage>
</organism>
<dbReference type="NCBIfam" id="TIGR02228">
    <property type="entry name" value="sigpep_I_arch"/>
    <property type="match status" value="1"/>
</dbReference>
<evidence type="ECO:0000313" key="3">
    <source>
        <dbReference type="EMBL" id="SDZ09803.1"/>
    </source>
</evidence>
<sequence length="198" mass="21173">MTELATRGGPGKHSRVPSSAPVEKSLAHYLGTAVSAAFLVLVLALAVLTIALPALVGGRPLTVLTQSMEPGLPPGTLIVVHPVPVGEIRVGDVLTYQIESGKPGVVSHRVIEKTISTAGSTTFVTRGDNNDLADEDPVQEVQIVGVLWYSIPMLGWVNNAVNGEWRGFVVPVVVGGLFGYAAWMFFSGIRDHRRRRRT</sequence>
<evidence type="ECO:0000256" key="1">
    <source>
        <dbReference type="NCBIfam" id="TIGR02228"/>
    </source>
</evidence>
<keyword evidence="2" id="KW-1133">Transmembrane helix</keyword>
<dbReference type="GO" id="GO:0016020">
    <property type="term" value="C:membrane"/>
    <property type="evidence" value="ECO:0007669"/>
    <property type="project" value="UniProtKB-UniRule"/>
</dbReference>
<dbReference type="EMBL" id="FNPZ01000002">
    <property type="protein sequence ID" value="SDZ09803.1"/>
    <property type="molecule type" value="Genomic_DNA"/>
</dbReference>
<feature type="transmembrane region" description="Helical" evidence="2">
    <location>
        <begin position="29"/>
        <end position="56"/>
    </location>
</feature>
<reference evidence="3 4" key="1">
    <citation type="submission" date="2016-10" db="EMBL/GenBank/DDBJ databases">
        <authorList>
            <person name="de Groot N.N."/>
        </authorList>
    </citation>
    <scope>NUCLEOTIDE SEQUENCE [LARGE SCALE GENOMIC DNA]</scope>
    <source>
        <strain evidence="3 4">CGMCC 4.3491</strain>
    </source>
</reference>
<accession>A0A1H3Q945</accession>
<dbReference type="GO" id="GO:0009003">
    <property type="term" value="F:signal peptidase activity"/>
    <property type="evidence" value="ECO:0007669"/>
    <property type="project" value="UniProtKB-EC"/>
</dbReference>
<dbReference type="RefSeq" id="WP_092553724.1">
    <property type="nucleotide sequence ID" value="NZ_FNPZ01000002.1"/>
</dbReference>
<dbReference type="CDD" id="cd06530">
    <property type="entry name" value="S26_SPase_I"/>
    <property type="match status" value="1"/>
</dbReference>
<keyword evidence="2" id="KW-0472">Membrane</keyword>
<dbReference type="GO" id="GO:0004252">
    <property type="term" value="F:serine-type endopeptidase activity"/>
    <property type="evidence" value="ECO:0007669"/>
    <property type="project" value="UniProtKB-UniRule"/>
</dbReference>
<keyword evidence="2" id="KW-0812">Transmembrane</keyword>
<dbReference type="Proteomes" id="UP000198891">
    <property type="component" value="Unassembled WGS sequence"/>
</dbReference>
<keyword evidence="4" id="KW-1185">Reference proteome</keyword>
<dbReference type="GO" id="GO:0006465">
    <property type="term" value="P:signal peptide processing"/>
    <property type="evidence" value="ECO:0007669"/>
    <property type="project" value="UniProtKB-UniRule"/>
</dbReference>